<dbReference type="EMBL" id="JADIMZ010000114">
    <property type="protein sequence ID" value="MBO8433184.1"/>
    <property type="molecule type" value="Genomic_DNA"/>
</dbReference>
<dbReference type="GO" id="GO:0000731">
    <property type="term" value="P:DNA synthesis involved in DNA repair"/>
    <property type="evidence" value="ECO:0007669"/>
    <property type="project" value="TreeGrafter"/>
</dbReference>
<reference evidence="2" key="1">
    <citation type="submission" date="2020-10" db="EMBL/GenBank/DDBJ databases">
        <authorList>
            <person name="Gilroy R."/>
        </authorList>
    </citation>
    <scope>NUCLEOTIDE SEQUENCE</scope>
    <source>
        <strain evidence="2">2889</strain>
    </source>
</reference>
<sequence length="372" mass="42208">MEKRSFRLTRVLIQGYKSIAFDRPVELVLGDVNILLGANGSGKSNIISFFQMLSYMMTRAFGRYVEQEGTANSLLHYGIKKTPVMSGELEFADSGSTDTYRFSLTHAAPDRLIITEETITWHKRGENTPYKRTLNPNFKESSLCGDASPVAKIIWKLLASCKVYQFNDSSAEGPLRQACPVETANYLQNHGNNLPSFLLYLRNNYPESYTRIVGYVRDVIPQFQDFYLEPVGSYVSLRWMDNSATDYRFNAHQLSDGSIRFIALAALLLQPAETMPNVIILDEPELGLHPYAIAQLSEMIKEAAMHVQVVVATQSKDLVDYFGIEDISVVELDKEHQCTMVRKLKAEDYKHWMAEYSLSELWDKNIIGGRPV</sequence>
<accession>A0A9D9DXM7</accession>
<dbReference type="AlphaFoldDB" id="A0A9D9DXM7"/>
<dbReference type="PANTHER" id="PTHR32182:SF22">
    <property type="entry name" value="ATP-DEPENDENT ENDONUCLEASE, OLD FAMILY-RELATED"/>
    <property type="match status" value="1"/>
</dbReference>
<feature type="domain" description="ATPase AAA-type core" evidence="1">
    <location>
        <begin position="246"/>
        <end position="319"/>
    </location>
</feature>
<dbReference type="PIRSF" id="PIRSF029347">
    <property type="entry name" value="RecF"/>
    <property type="match status" value="1"/>
</dbReference>
<dbReference type="CDD" id="cd00267">
    <property type="entry name" value="ABC_ATPase"/>
    <property type="match status" value="1"/>
</dbReference>
<dbReference type="InterPro" id="IPR003959">
    <property type="entry name" value="ATPase_AAA_core"/>
</dbReference>
<proteinExistence type="predicted"/>
<comment type="caution">
    <text evidence="2">The sequence shown here is derived from an EMBL/GenBank/DDBJ whole genome shotgun (WGS) entry which is preliminary data.</text>
</comment>
<name>A0A9D9DXM7_9BACT</name>
<evidence type="ECO:0000259" key="1">
    <source>
        <dbReference type="Pfam" id="PF13304"/>
    </source>
</evidence>
<dbReference type="GO" id="GO:0005524">
    <property type="term" value="F:ATP binding"/>
    <property type="evidence" value="ECO:0007669"/>
    <property type="project" value="InterPro"/>
</dbReference>
<organism evidence="2 3">
    <name type="scientific">Candidatus Pullibacteroides excrementavium</name>
    <dbReference type="NCBI Taxonomy" id="2840905"/>
    <lineage>
        <taxon>Bacteria</taxon>
        <taxon>Pseudomonadati</taxon>
        <taxon>Bacteroidota</taxon>
        <taxon>Bacteroidia</taxon>
        <taxon>Bacteroidales</taxon>
        <taxon>Candidatus Pullibacteroides</taxon>
    </lineage>
</organism>
<protein>
    <submittedName>
        <fullName evidence="2">AAA family ATPase</fullName>
    </submittedName>
</protein>
<reference evidence="2" key="2">
    <citation type="journal article" date="2021" name="PeerJ">
        <title>Extensive microbial diversity within the chicken gut microbiome revealed by metagenomics and culture.</title>
        <authorList>
            <person name="Gilroy R."/>
            <person name="Ravi A."/>
            <person name="Getino M."/>
            <person name="Pursley I."/>
            <person name="Horton D.L."/>
            <person name="Alikhan N.F."/>
            <person name="Baker D."/>
            <person name="Gharbi K."/>
            <person name="Hall N."/>
            <person name="Watson M."/>
            <person name="Adriaenssens E.M."/>
            <person name="Foster-Nyarko E."/>
            <person name="Jarju S."/>
            <person name="Secka A."/>
            <person name="Antonio M."/>
            <person name="Oren A."/>
            <person name="Chaudhuri R.R."/>
            <person name="La Ragione R."/>
            <person name="Hildebrand F."/>
            <person name="Pallen M.J."/>
        </authorList>
    </citation>
    <scope>NUCLEOTIDE SEQUENCE</scope>
    <source>
        <strain evidence="2">2889</strain>
    </source>
</reference>
<dbReference type="InterPro" id="IPR014555">
    <property type="entry name" value="RecF-like"/>
</dbReference>
<dbReference type="Proteomes" id="UP000823612">
    <property type="component" value="Unassembled WGS sequence"/>
</dbReference>
<dbReference type="GO" id="GO:0006302">
    <property type="term" value="P:double-strand break repair"/>
    <property type="evidence" value="ECO:0007669"/>
    <property type="project" value="TreeGrafter"/>
</dbReference>
<evidence type="ECO:0000313" key="3">
    <source>
        <dbReference type="Proteomes" id="UP000823612"/>
    </source>
</evidence>
<dbReference type="SUPFAM" id="SSF52540">
    <property type="entry name" value="P-loop containing nucleoside triphosphate hydrolases"/>
    <property type="match status" value="1"/>
</dbReference>
<evidence type="ECO:0000313" key="2">
    <source>
        <dbReference type="EMBL" id="MBO8433184.1"/>
    </source>
</evidence>
<dbReference type="PANTHER" id="PTHR32182">
    <property type="entry name" value="DNA REPLICATION AND REPAIR PROTEIN RECF"/>
    <property type="match status" value="1"/>
</dbReference>
<dbReference type="GO" id="GO:0016887">
    <property type="term" value="F:ATP hydrolysis activity"/>
    <property type="evidence" value="ECO:0007669"/>
    <property type="project" value="InterPro"/>
</dbReference>
<dbReference type="InterPro" id="IPR027417">
    <property type="entry name" value="P-loop_NTPase"/>
</dbReference>
<gene>
    <name evidence="2" type="ORF">IAB08_07840</name>
</gene>
<dbReference type="Gene3D" id="3.40.50.300">
    <property type="entry name" value="P-loop containing nucleotide triphosphate hydrolases"/>
    <property type="match status" value="2"/>
</dbReference>
<dbReference type="Pfam" id="PF13304">
    <property type="entry name" value="AAA_21"/>
    <property type="match status" value="2"/>
</dbReference>
<feature type="domain" description="ATPase AAA-type core" evidence="1">
    <location>
        <begin position="32"/>
        <end position="133"/>
    </location>
</feature>